<dbReference type="InterPro" id="IPR006093">
    <property type="entry name" value="Oxy_OxRdtase_FAD_BS"/>
</dbReference>
<dbReference type="PROSITE" id="PS00862">
    <property type="entry name" value="OX2_COVAL_FAD"/>
    <property type="match status" value="1"/>
</dbReference>
<keyword evidence="9" id="KW-1185">Reference proteome</keyword>
<sequence length="439" mass="45359">MRRVNGFSGQLYRPGDGGYDAERAGHNLAVDHRPAYVVGATGAGDVATAVGRAVAEGLGVGVLATGHGPSVAADARTVLVNTRRMNGVTVDPVARVARVEAGARWRDVLAATTPHGLAPLNGSSPAVGAVGYTLGGGAGLLGRRHGYAADHVRRFELVTATGESVSLGPAAAGDLFWALCGAGQGRFGVVTAMEIDLFPVARLYGGGLFFAADAVGDVARAYAAWTDDVPDGMASSLKLARSPDVPGVPGPLRGRFTAHVRIAWSGRADEGERLVAPLRAVAPRVLDTVGDMPYAEVGTIHAEPTEPVSAHDRGTLLGSLPPRAVETLLALAGPAAGAPFVCELRHFGGAFARPQGPRNAICHREAAFSLFTAVAPDPDPSQDALHEALRPWALGSFTNFLGAGQAATGSYDARTAGRLAALERHHDPEGVFRTRRPLT</sequence>
<dbReference type="Gene3D" id="3.30.465.10">
    <property type="match status" value="1"/>
</dbReference>
<keyword evidence="5" id="KW-0560">Oxidoreductase</keyword>
<dbReference type="GO" id="GO:0071949">
    <property type="term" value="F:FAD binding"/>
    <property type="evidence" value="ECO:0007669"/>
    <property type="project" value="InterPro"/>
</dbReference>
<evidence type="ECO:0000256" key="4">
    <source>
        <dbReference type="ARBA" id="ARBA00022827"/>
    </source>
</evidence>
<keyword evidence="3" id="KW-0285">Flavoprotein</keyword>
<evidence type="ECO:0000256" key="5">
    <source>
        <dbReference type="ARBA" id="ARBA00023002"/>
    </source>
</evidence>
<dbReference type="InterPro" id="IPR006094">
    <property type="entry name" value="Oxid_FAD_bind_N"/>
</dbReference>
<accession>A0A3A9WUE6</accession>
<dbReference type="InterPro" id="IPR036318">
    <property type="entry name" value="FAD-bd_PCMH-like_sf"/>
</dbReference>
<dbReference type="GO" id="GO:0016491">
    <property type="term" value="F:oxidoreductase activity"/>
    <property type="evidence" value="ECO:0007669"/>
    <property type="project" value="UniProtKB-KW"/>
</dbReference>
<evidence type="ECO:0000259" key="6">
    <source>
        <dbReference type="PROSITE" id="PS51387"/>
    </source>
</evidence>
<gene>
    <name evidence="8" type="ORF">D7318_04085</name>
    <name evidence="7" type="ORF">D7319_05575</name>
</gene>
<comment type="similarity">
    <text evidence="2">Belongs to the oxygen-dependent FAD-linked oxidoreductase family.</text>
</comment>
<feature type="domain" description="FAD-binding PCMH-type" evidence="6">
    <location>
        <begin position="30"/>
        <end position="200"/>
    </location>
</feature>
<protein>
    <submittedName>
        <fullName evidence="7">FAD-binding oxidoreductase</fullName>
    </submittedName>
</protein>
<dbReference type="PANTHER" id="PTHR42973:SF39">
    <property type="entry name" value="FAD-BINDING PCMH-TYPE DOMAIN-CONTAINING PROTEIN"/>
    <property type="match status" value="1"/>
</dbReference>
<reference evidence="9 10" key="1">
    <citation type="submission" date="2018-09" db="EMBL/GenBank/DDBJ databases">
        <title>Streptomyces sp. nov. DS1-2, an endophytic actinomycete isolated from roots of Dendrobium scabrilingue.</title>
        <authorList>
            <person name="Kuncharoen N."/>
            <person name="Kudo T."/>
            <person name="Ohkuma M."/>
            <person name="Yuki M."/>
            <person name="Tanasupawat S."/>
        </authorList>
    </citation>
    <scope>NUCLEOTIDE SEQUENCE [LARGE SCALE GENOMIC DNA]</scope>
    <source>
        <strain evidence="7 10">AZ1-7</strain>
        <strain evidence="8 9">DS1-2</strain>
    </source>
</reference>
<dbReference type="Proteomes" id="UP000268652">
    <property type="component" value="Unassembled WGS sequence"/>
</dbReference>
<comment type="caution">
    <text evidence="7">The sequence shown here is derived from an EMBL/GenBank/DDBJ whole genome shotgun (WGS) entry which is preliminary data.</text>
</comment>
<evidence type="ECO:0000313" key="9">
    <source>
        <dbReference type="Proteomes" id="UP000268652"/>
    </source>
</evidence>
<dbReference type="Gene3D" id="3.30.43.10">
    <property type="entry name" value="Uridine Diphospho-n-acetylenolpyruvylglucosamine Reductase, domain 2"/>
    <property type="match status" value="1"/>
</dbReference>
<evidence type="ECO:0000256" key="3">
    <source>
        <dbReference type="ARBA" id="ARBA00022630"/>
    </source>
</evidence>
<dbReference type="EMBL" id="RBDY01000002">
    <property type="protein sequence ID" value="RKN26565.1"/>
    <property type="molecule type" value="Genomic_DNA"/>
</dbReference>
<dbReference type="SUPFAM" id="SSF56176">
    <property type="entry name" value="FAD-binding/transporter-associated domain-like"/>
    <property type="match status" value="1"/>
</dbReference>
<organism evidence="7 10">
    <name type="scientific">Streptomyces radicis</name>
    <dbReference type="NCBI Taxonomy" id="1750517"/>
    <lineage>
        <taxon>Bacteria</taxon>
        <taxon>Bacillati</taxon>
        <taxon>Actinomycetota</taxon>
        <taxon>Actinomycetes</taxon>
        <taxon>Kitasatosporales</taxon>
        <taxon>Streptomycetaceae</taxon>
        <taxon>Streptomyces</taxon>
    </lineage>
</organism>
<dbReference type="InterPro" id="IPR050416">
    <property type="entry name" value="FAD-linked_Oxidoreductase"/>
</dbReference>
<dbReference type="InterPro" id="IPR016166">
    <property type="entry name" value="FAD-bd_PCMH"/>
</dbReference>
<dbReference type="OrthoDB" id="9775082at2"/>
<dbReference type="Proteomes" id="UP000275024">
    <property type="component" value="Unassembled WGS sequence"/>
</dbReference>
<dbReference type="InterPro" id="IPR016169">
    <property type="entry name" value="FAD-bd_PCMH_sub2"/>
</dbReference>
<name>A0A3A9WUE6_9ACTN</name>
<dbReference type="PROSITE" id="PS51387">
    <property type="entry name" value="FAD_PCMH"/>
    <property type="match status" value="1"/>
</dbReference>
<dbReference type="Pfam" id="PF01565">
    <property type="entry name" value="FAD_binding_4"/>
    <property type="match status" value="1"/>
</dbReference>
<proteinExistence type="inferred from homology"/>
<comment type="cofactor">
    <cofactor evidence="1">
        <name>FAD</name>
        <dbReference type="ChEBI" id="CHEBI:57692"/>
    </cofactor>
</comment>
<dbReference type="InterPro" id="IPR016167">
    <property type="entry name" value="FAD-bd_PCMH_sub1"/>
</dbReference>
<evidence type="ECO:0000313" key="7">
    <source>
        <dbReference type="EMBL" id="RKN11416.1"/>
    </source>
</evidence>
<evidence type="ECO:0000256" key="2">
    <source>
        <dbReference type="ARBA" id="ARBA00005466"/>
    </source>
</evidence>
<dbReference type="Gene3D" id="3.40.462.20">
    <property type="match status" value="1"/>
</dbReference>
<dbReference type="EMBL" id="RBDX01000003">
    <property type="protein sequence ID" value="RKN11416.1"/>
    <property type="molecule type" value="Genomic_DNA"/>
</dbReference>
<keyword evidence="4" id="KW-0274">FAD</keyword>
<dbReference type="AlphaFoldDB" id="A0A3A9WUE6"/>
<evidence type="ECO:0000313" key="10">
    <source>
        <dbReference type="Proteomes" id="UP000275024"/>
    </source>
</evidence>
<evidence type="ECO:0000313" key="8">
    <source>
        <dbReference type="EMBL" id="RKN26565.1"/>
    </source>
</evidence>
<dbReference type="PANTHER" id="PTHR42973">
    <property type="entry name" value="BINDING OXIDOREDUCTASE, PUTATIVE (AFU_ORTHOLOGUE AFUA_1G17690)-RELATED"/>
    <property type="match status" value="1"/>
</dbReference>
<evidence type="ECO:0000256" key="1">
    <source>
        <dbReference type="ARBA" id="ARBA00001974"/>
    </source>
</evidence>